<gene>
    <name evidence="1" type="ORF">NGF19_25790</name>
</gene>
<evidence type="ECO:0000313" key="2">
    <source>
        <dbReference type="Proteomes" id="UP001523219"/>
    </source>
</evidence>
<name>A0ABT0ZKR7_9ACTN</name>
<protein>
    <recommendedName>
        <fullName evidence="3">HEAT repeat domain-containing protein</fullName>
    </recommendedName>
</protein>
<dbReference type="EMBL" id="JAMWMR010000031">
    <property type="protein sequence ID" value="MCN9244151.1"/>
    <property type="molecule type" value="Genomic_DNA"/>
</dbReference>
<accession>A0ABT0ZKR7</accession>
<evidence type="ECO:0000313" key="1">
    <source>
        <dbReference type="EMBL" id="MCN9244151.1"/>
    </source>
</evidence>
<keyword evidence="2" id="KW-1185">Reference proteome</keyword>
<evidence type="ECO:0008006" key="3">
    <source>
        <dbReference type="Google" id="ProtNLM"/>
    </source>
</evidence>
<organism evidence="1 2">
    <name type="scientific">Streptomyces macrolidinus</name>
    <dbReference type="NCBI Taxonomy" id="2952607"/>
    <lineage>
        <taxon>Bacteria</taxon>
        <taxon>Bacillati</taxon>
        <taxon>Actinomycetota</taxon>
        <taxon>Actinomycetes</taxon>
        <taxon>Kitasatosporales</taxon>
        <taxon>Streptomycetaceae</taxon>
        <taxon>Streptomyces</taxon>
    </lineage>
</organism>
<feature type="non-terminal residue" evidence="1">
    <location>
        <position position="79"/>
    </location>
</feature>
<comment type="caution">
    <text evidence="1">The sequence shown here is derived from an EMBL/GenBank/DDBJ whole genome shotgun (WGS) entry which is preliminary data.</text>
</comment>
<sequence>MTDWSRLSHAYGSAQDIPMLLDRIASEPKPELWSDLWSALCHQGSVYSAGFAALPWLADMADMADSEDRGQAVNALALA</sequence>
<reference evidence="1 2" key="1">
    <citation type="submission" date="2022-05" db="EMBL/GenBank/DDBJ databases">
        <title>Streptomyces sp. nov. RY43-2 isolated from soil of a peat swamp forest.</title>
        <authorList>
            <person name="Kanchanasin P."/>
            <person name="Tanasupawat S."/>
            <person name="Phongsopitanun W."/>
        </authorList>
    </citation>
    <scope>NUCLEOTIDE SEQUENCE [LARGE SCALE GENOMIC DNA]</scope>
    <source>
        <strain evidence="1 2">RY43-2</strain>
    </source>
</reference>
<dbReference type="Proteomes" id="UP001523219">
    <property type="component" value="Unassembled WGS sequence"/>
</dbReference>
<proteinExistence type="predicted"/>